<feature type="signal peptide" evidence="1">
    <location>
        <begin position="1"/>
        <end position="18"/>
    </location>
</feature>
<name>A0A397ACX8_APHAT</name>
<keyword evidence="1" id="KW-0732">Signal</keyword>
<accession>A0A397ACX8</accession>
<protein>
    <submittedName>
        <fullName evidence="2">Uncharacterized protein</fullName>
    </submittedName>
</protein>
<evidence type="ECO:0000313" key="3">
    <source>
        <dbReference type="Proteomes" id="UP000265427"/>
    </source>
</evidence>
<evidence type="ECO:0000313" key="2">
    <source>
        <dbReference type="EMBL" id="RHY03718.1"/>
    </source>
</evidence>
<evidence type="ECO:0000256" key="1">
    <source>
        <dbReference type="SAM" id="SignalP"/>
    </source>
</evidence>
<feature type="chain" id="PRO_5017209341" evidence="1">
    <location>
        <begin position="19"/>
        <end position="361"/>
    </location>
</feature>
<organism evidence="2 3">
    <name type="scientific">Aphanomyces astaci</name>
    <name type="common">Crayfish plague agent</name>
    <dbReference type="NCBI Taxonomy" id="112090"/>
    <lineage>
        <taxon>Eukaryota</taxon>
        <taxon>Sar</taxon>
        <taxon>Stramenopiles</taxon>
        <taxon>Oomycota</taxon>
        <taxon>Saprolegniomycetes</taxon>
        <taxon>Saprolegniales</taxon>
        <taxon>Verrucalvaceae</taxon>
        <taxon>Aphanomyces</taxon>
    </lineage>
</organism>
<dbReference type="VEuPathDB" id="FungiDB:H257_02266"/>
<comment type="caution">
    <text evidence="2">The sequence shown here is derived from an EMBL/GenBank/DDBJ whole genome shotgun (WGS) entry which is preliminary data.</text>
</comment>
<dbReference type="PANTHER" id="PTHR34859">
    <property type="entry name" value="UNNAMED PRODUCT"/>
    <property type="match status" value="1"/>
</dbReference>
<dbReference type="AlphaFoldDB" id="A0A397ACX8"/>
<proteinExistence type="predicted"/>
<dbReference type="EMBL" id="QUSZ01007056">
    <property type="protein sequence ID" value="RHY03718.1"/>
    <property type="molecule type" value="Genomic_DNA"/>
</dbReference>
<gene>
    <name evidence="2" type="ORF">DYB36_007579</name>
</gene>
<dbReference type="PANTHER" id="PTHR34859:SF2">
    <property type="entry name" value="LYSM DOMAIN-CONTAINING PROTEIN"/>
    <property type="match status" value="1"/>
</dbReference>
<reference evidence="2 3" key="1">
    <citation type="submission" date="2018-08" db="EMBL/GenBank/DDBJ databases">
        <title>Aphanomyces genome sequencing and annotation.</title>
        <authorList>
            <person name="Minardi D."/>
            <person name="Oidtmann B."/>
            <person name="Van Der Giezen M."/>
            <person name="Studholme D.J."/>
        </authorList>
    </citation>
    <scope>NUCLEOTIDE SEQUENCE [LARGE SCALE GENOMIC DNA]</scope>
    <source>
        <strain evidence="2 3">Kv</strain>
    </source>
</reference>
<dbReference type="Proteomes" id="UP000265427">
    <property type="component" value="Unassembled WGS sequence"/>
</dbReference>
<sequence length="361" mass="38638">MANNILAFLTVFAAMASATVNQTDEHQPQAASYFCWKATQARGVGRVPESCAAGQERLGLLCYDKCPVGMTRVGLDCHSICPAGLADQGLFCRNSEYGRGVGYPWKFGDSLNDSGMYERCQKDHGQNKCEKWGLVVYPKCLPGYTLVGCCICRPPPPNCGSLGLGGGLDLSCAKKITVMEPKLGTCAANEDRDAGLCYPKCKPNYTGLGPVCWGRSPPSWVNCGMAAGKSGLHCGLVISNQIISVAVLAFNIATRFSGSSAKVLSSAADMSRVAELSTAWTKARPFIKKQALPFYNKIFGANVGTMSLYHNQNATFTIEDYTRTALSILAIFEPTGVVSVVAAYTFPTCDKVEAILTNKHG</sequence>